<evidence type="ECO:0000256" key="1">
    <source>
        <dbReference type="ARBA" id="ARBA00004370"/>
    </source>
</evidence>
<organism evidence="10 11">
    <name type="scientific">Kingdonia uniflora</name>
    <dbReference type="NCBI Taxonomy" id="39325"/>
    <lineage>
        <taxon>Eukaryota</taxon>
        <taxon>Viridiplantae</taxon>
        <taxon>Streptophyta</taxon>
        <taxon>Embryophyta</taxon>
        <taxon>Tracheophyta</taxon>
        <taxon>Spermatophyta</taxon>
        <taxon>Magnoliopsida</taxon>
        <taxon>Ranunculales</taxon>
        <taxon>Circaeasteraceae</taxon>
        <taxon>Kingdonia</taxon>
    </lineage>
</organism>
<evidence type="ECO:0000256" key="3">
    <source>
        <dbReference type="ARBA" id="ARBA00022692"/>
    </source>
</evidence>
<dbReference type="SUPFAM" id="SSF55856">
    <property type="entry name" value="Cytochrome b5-like heme/steroid binding domain"/>
    <property type="match status" value="1"/>
</dbReference>
<proteinExistence type="inferred from homology"/>
<keyword evidence="11" id="KW-1185">Reference proteome</keyword>
<keyword evidence="5 8" id="KW-0408">Iron</keyword>
<keyword evidence="2 8" id="KW-0349">Heme</keyword>
<dbReference type="InterPro" id="IPR050668">
    <property type="entry name" value="Cytochrome_b5"/>
</dbReference>
<dbReference type="GO" id="GO:0020037">
    <property type="term" value="F:heme binding"/>
    <property type="evidence" value="ECO:0007669"/>
    <property type="project" value="UniProtKB-UniRule"/>
</dbReference>
<accession>A0A7J7P285</accession>
<dbReference type="EMBL" id="JACGCM010000338">
    <property type="protein sequence ID" value="KAF6173545.1"/>
    <property type="molecule type" value="Genomic_DNA"/>
</dbReference>
<evidence type="ECO:0000256" key="4">
    <source>
        <dbReference type="ARBA" id="ARBA00022723"/>
    </source>
</evidence>
<feature type="domain" description="Cytochrome b5 heme-binding" evidence="9">
    <location>
        <begin position="6"/>
        <end position="82"/>
    </location>
</feature>
<evidence type="ECO:0000256" key="6">
    <source>
        <dbReference type="ARBA" id="ARBA00023136"/>
    </source>
</evidence>
<dbReference type="Pfam" id="PF00173">
    <property type="entry name" value="Cyt-b5"/>
    <property type="match status" value="1"/>
</dbReference>
<keyword evidence="3" id="KW-0812">Transmembrane</keyword>
<dbReference type="Gene3D" id="3.10.120.10">
    <property type="entry name" value="Cytochrome b5-like heme/steroid binding domain"/>
    <property type="match status" value="1"/>
</dbReference>
<comment type="similarity">
    <text evidence="7 8">Belongs to the cytochrome b5 family.</text>
</comment>
<evidence type="ECO:0000256" key="7">
    <source>
        <dbReference type="ARBA" id="ARBA00038168"/>
    </source>
</evidence>
<name>A0A7J7P285_9MAGN</name>
<reference evidence="10 11" key="1">
    <citation type="journal article" date="2020" name="IScience">
        <title>Genome Sequencing of the Endangered Kingdonia uniflora (Circaeasteraceae, Ranunculales) Reveals Potential Mechanisms of Evolutionary Specialization.</title>
        <authorList>
            <person name="Sun Y."/>
            <person name="Deng T."/>
            <person name="Zhang A."/>
            <person name="Moore M.J."/>
            <person name="Landis J.B."/>
            <person name="Lin N."/>
            <person name="Zhang H."/>
            <person name="Zhang X."/>
            <person name="Huang J."/>
            <person name="Zhang X."/>
            <person name="Sun H."/>
            <person name="Wang H."/>
        </authorList>
    </citation>
    <scope>NUCLEOTIDE SEQUENCE [LARGE SCALE GENOMIC DNA]</scope>
    <source>
        <strain evidence="10">TB1705</strain>
        <tissue evidence="10">Leaf</tissue>
    </source>
</reference>
<dbReference type="PANTHER" id="PTHR19359">
    <property type="entry name" value="CYTOCHROME B5"/>
    <property type="match status" value="1"/>
</dbReference>
<dbReference type="SMART" id="SM01117">
    <property type="entry name" value="Cyt-b5"/>
    <property type="match status" value="1"/>
</dbReference>
<sequence length="382" mass="43610">MTNLETKKFSYEDIFQHNTKDDCWIIIDTKVYDITSYLDDHPGGDDVLLNATGRDAKEDFELVGHSDNAREIMQGYCIGELDLSSIILPKLEVSTKKQIAENSSSPGEIILTTIKYEVSFRCECSAYSFGNPKLRSILKDWNIKFTPKGPKHISWIYWKPYLHYSIILNCHGSKKHNKTQFGGIFSLRNGMPFLAFNEEARDDLGEIGIISIYKGLDIAVALGLPQLEFFSQILYLSKESWITFGSLLGDATLKLSKFISGVPELPATRGTRAGGFGLVFRVMRLFSNLQEVQIHIWWCAGKLAAAEKAFSLGCLNIWIVSDSRAAIEAFKNFTMPWQFSRKWQYLKSRRRVVRVSHSWREILGQSFVQTELVHFQLISYDL</sequence>
<dbReference type="PROSITE" id="PS50255">
    <property type="entry name" value="CYTOCHROME_B5_2"/>
    <property type="match status" value="1"/>
</dbReference>
<evidence type="ECO:0000256" key="8">
    <source>
        <dbReference type="RuleBase" id="RU362121"/>
    </source>
</evidence>
<protein>
    <recommendedName>
        <fullName evidence="9">Cytochrome b5 heme-binding domain-containing protein</fullName>
    </recommendedName>
</protein>
<evidence type="ECO:0000313" key="10">
    <source>
        <dbReference type="EMBL" id="KAF6173545.1"/>
    </source>
</evidence>
<evidence type="ECO:0000256" key="2">
    <source>
        <dbReference type="ARBA" id="ARBA00022617"/>
    </source>
</evidence>
<dbReference type="Proteomes" id="UP000541444">
    <property type="component" value="Unassembled WGS sequence"/>
</dbReference>
<dbReference type="AlphaFoldDB" id="A0A7J7P285"/>
<dbReference type="InterPro" id="IPR036400">
    <property type="entry name" value="Cyt_B5-like_heme/steroid_sf"/>
</dbReference>
<evidence type="ECO:0000313" key="11">
    <source>
        <dbReference type="Proteomes" id="UP000541444"/>
    </source>
</evidence>
<dbReference type="OrthoDB" id="260519at2759"/>
<keyword evidence="4 8" id="KW-0479">Metal-binding</keyword>
<dbReference type="InterPro" id="IPR018506">
    <property type="entry name" value="Cyt_B5_heme-BS"/>
</dbReference>
<dbReference type="InterPro" id="IPR001199">
    <property type="entry name" value="Cyt_B5-like_heme/steroid-bd"/>
</dbReference>
<evidence type="ECO:0000256" key="5">
    <source>
        <dbReference type="ARBA" id="ARBA00023004"/>
    </source>
</evidence>
<keyword evidence="6" id="KW-0472">Membrane</keyword>
<evidence type="ECO:0000259" key="9">
    <source>
        <dbReference type="PROSITE" id="PS50255"/>
    </source>
</evidence>
<dbReference type="PRINTS" id="PR00363">
    <property type="entry name" value="CYTOCHROMEB5"/>
</dbReference>
<dbReference type="GO" id="GO:0046872">
    <property type="term" value="F:metal ion binding"/>
    <property type="evidence" value="ECO:0007669"/>
    <property type="project" value="UniProtKB-UniRule"/>
</dbReference>
<gene>
    <name evidence="10" type="ORF">GIB67_042675</name>
</gene>
<dbReference type="PROSITE" id="PS00191">
    <property type="entry name" value="CYTOCHROME_B5_1"/>
    <property type="match status" value="1"/>
</dbReference>
<comment type="caution">
    <text evidence="10">The sequence shown here is derived from an EMBL/GenBank/DDBJ whole genome shotgun (WGS) entry which is preliminary data.</text>
</comment>
<dbReference type="GO" id="GO:0016020">
    <property type="term" value="C:membrane"/>
    <property type="evidence" value="ECO:0007669"/>
    <property type="project" value="UniProtKB-SubCell"/>
</dbReference>
<dbReference type="FunFam" id="3.10.120.10:FF:000002">
    <property type="entry name" value="Cytochrome b5 type B"/>
    <property type="match status" value="1"/>
</dbReference>
<dbReference type="PANTHER" id="PTHR19359:SF25">
    <property type="entry name" value="CYTOCHROME B5 HEME-BINDING DOMAIN-CONTAINING PROTEIN"/>
    <property type="match status" value="1"/>
</dbReference>
<comment type="subcellular location">
    <subcellularLocation>
        <location evidence="1">Membrane</location>
    </subcellularLocation>
</comment>